<protein>
    <submittedName>
        <fullName evidence="2">Uncharacterized protein</fullName>
    </submittedName>
</protein>
<sequence length="119" mass="14027">MGFLAMNFIRHMSLVLFGLILGGISWIWWRLPIQIVAPDIYNEHLVPGNGSVSSIIAFLWFFHGGYKAALIMAWDRNEVYFSSFRYRAKTFVLVPLLPILVWKHSWWKLPSVEYMNRKH</sequence>
<feature type="transmembrane region" description="Helical" evidence="1">
    <location>
        <begin position="51"/>
        <end position="74"/>
    </location>
</feature>
<evidence type="ECO:0000313" key="3">
    <source>
        <dbReference type="Proteomes" id="UP001295462"/>
    </source>
</evidence>
<evidence type="ECO:0000256" key="1">
    <source>
        <dbReference type="SAM" id="Phobius"/>
    </source>
</evidence>
<dbReference type="Proteomes" id="UP001295462">
    <property type="component" value="Unassembled WGS sequence"/>
</dbReference>
<evidence type="ECO:0000313" key="2">
    <source>
        <dbReference type="EMBL" id="CAH1599317.1"/>
    </source>
</evidence>
<keyword evidence="1" id="KW-0812">Transmembrane</keyword>
<keyword evidence="1" id="KW-1133">Transmembrane helix</keyword>
<dbReference type="EMBL" id="CAKMUD010000094">
    <property type="protein sequence ID" value="CAH1599317.1"/>
    <property type="molecule type" value="Genomic_DNA"/>
</dbReference>
<dbReference type="AlphaFoldDB" id="A0AAU9QR35"/>
<gene>
    <name evidence="2" type="ORF">THF1A12_40097</name>
</gene>
<comment type="caution">
    <text evidence="2">The sequence shown here is derived from an EMBL/GenBank/DDBJ whole genome shotgun (WGS) entry which is preliminary data.</text>
</comment>
<proteinExistence type="predicted"/>
<feature type="transmembrane region" description="Helical" evidence="1">
    <location>
        <begin position="12"/>
        <end position="31"/>
    </location>
</feature>
<organism evidence="2 3">
    <name type="scientific">Vibrio jasicida</name>
    <dbReference type="NCBI Taxonomy" id="766224"/>
    <lineage>
        <taxon>Bacteria</taxon>
        <taxon>Pseudomonadati</taxon>
        <taxon>Pseudomonadota</taxon>
        <taxon>Gammaproteobacteria</taxon>
        <taxon>Vibrionales</taxon>
        <taxon>Vibrionaceae</taxon>
        <taxon>Vibrio</taxon>
    </lineage>
</organism>
<keyword evidence="1" id="KW-0472">Membrane</keyword>
<accession>A0AAU9QR35</accession>
<reference evidence="2" key="1">
    <citation type="submission" date="2022-01" db="EMBL/GenBank/DDBJ databases">
        <authorList>
            <person name="Lagorce A."/>
        </authorList>
    </citation>
    <scope>NUCLEOTIDE SEQUENCE</scope>
    <source>
        <strain evidence="2">Th15_F1_A12</strain>
    </source>
</reference>
<name>A0AAU9QR35_9VIBR</name>